<evidence type="ECO:0000313" key="3">
    <source>
        <dbReference type="Proteomes" id="UP000251135"/>
    </source>
</evidence>
<keyword evidence="3" id="KW-1185">Reference proteome</keyword>
<evidence type="ECO:0008006" key="4">
    <source>
        <dbReference type="Google" id="ProtNLM"/>
    </source>
</evidence>
<protein>
    <recommendedName>
        <fullName evidence="4">Porin domain-containing protein</fullName>
    </recommendedName>
</protein>
<evidence type="ECO:0000313" key="2">
    <source>
        <dbReference type="EMBL" id="PUE64225.1"/>
    </source>
</evidence>
<dbReference type="OrthoDB" id="5317598at2"/>
<reference evidence="2 3" key="1">
    <citation type="submission" date="2017-02" db="EMBL/GenBank/DDBJ databases">
        <title>Arcobacter caeni sp. nov, a new Arcobacter species isolated from reclaimed water.</title>
        <authorList>
            <person name="Figueras M.J."/>
            <person name="Perez-Cataluna A."/>
            <person name="Salas-Masso N."/>
        </authorList>
    </citation>
    <scope>NUCLEOTIDE SEQUENCE [LARGE SCALE GENOMIC DNA]</scope>
    <source>
        <strain evidence="2 3">RW17-10</strain>
    </source>
</reference>
<feature type="signal peptide" evidence="1">
    <location>
        <begin position="1"/>
        <end position="26"/>
    </location>
</feature>
<dbReference type="EMBL" id="MUXE01000009">
    <property type="protein sequence ID" value="PUE64225.1"/>
    <property type="molecule type" value="Genomic_DNA"/>
</dbReference>
<dbReference type="Proteomes" id="UP000251135">
    <property type="component" value="Unassembled WGS sequence"/>
</dbReference>
<evidence type="ECO:0000256" key="1">
    <source>
        <dbReference type="SAM" id="SignalP"/>
    </source>
</evidence>
<dbReference type="AlphaFoldDB" id="A0A363CYP2"/>
<organism evidence="2 3">
    <name type="scientific">Arcobacter caeni</name>
    <dbReference type="NCBI Taxonomy" id="1912877"/>
    <lineage>
        <taxon>Bacteria</taxon>
        <taxon>Pseudomonadati</taxon>
        <taxon>Campylobacterota</taxon>
        <taxon>Epsilonproteobacteria</taxon>
        <taxon>Campylobacterales</taxon>
        <taxon>Arcobacteraceae</taxon>
        <taxon>Arcobacter</taxon>
    </lineage>
</organism>
<dbReference type="Gene3D" id="2.40.160.10">
    <property type="entry name" value="Porin"/>
    <property type="match status" value="1"/>
</dbReference>
<feature type="chain" id="PRO_5017009495" description="Porin domain-containing protein" evidence="1">
    <location>
        <begin position="27"/>
        <end position="377"/>
    </location>
</feature>
<dbReference type="NCBIfam" id="NF033923">
    <property type="entry name" value="opr_proin_2"/>
    <property type="match status" value="1"/>
</dbReference>
<dbReference type="SUPFAM" id="SSF56935">
    <property type="entry name" value="Porins"/>
    <property type="match status" value="1"/>
</dbReference>
<name>A0A363CYP2_9BACT</name>
<proteinExistence type="predicted"/>
<accession>A0A363CYP2</accession>
<keyword evidence="1" id="KW-0732">Signal</keyword>
<sequence length="377" mass="40584">MKNLLSRNKISLIACGFIFSSSVAFSADTIDSAFKEGKVSGSVALYGEKHDNKDGVKDSGFGNGQATVAFETASFYGFNAKAEFKGNLGLGQIEKYDRSGDADSAFANNSLMTEAYLKYAMEGFSITAGRQAIDLEWLADYNEAVVAAITAIPDTTVVLGYSQRKAESGIDLSEDFHDINGNKGVYVLDVKYAGLESVEFNPYVYSAPDAVDFYGLKTTITTDYFGLIAHYAESSVDKNNGYEDGSIGHLELNTTIADISAAVGYIKTDKDGGAAIMTTAGDNISPFDTGNRTYDPDARTVYGSLGYTIADVELGALYGVTTYGIDDSKEKELNLTASYPITESLTAAILYGDVNEDATDTEWHDDKYVLASVEYTF</sequence>
<comment type="caution">
    <text evidence="2">The sequence shown here is derived from an EMBL/GenBank/DDBJ whole genome shotgun (WGS) entry which is preliminary data.</text>
</comment>
<dbReference type="InterPro" id="IPR023614">
    <property type="entry name" value="Porin_dom_sf"/>
</dbReference>
<dbReference type="NCBIfam" id="NF033922">
    <property type="entry name" value="opr_porin_1"/>
    <property type="match status" value="1"/>
</dbReference>
<gene>
    <name evidence="2" type="ORF">B0174_07510</name>
</gene>
<dbReference type="RefSeq" id="WP_108559265.1">
    <property type="nucleotide sequence ID" value="NZ_MUXE01000009.1"/>
</dbReference>